<keyword evidence="5" id="KW-0378">Hydrolase</keyword>
<accession>A0AAP0AX90</accession>
<keyword evidence="6" id="KW-0472">Membrane</keyword>
<organism evidence="12 13">
    <name type="scientific">Platanthera zijinensis</name>
    <dbReference type="NCBI Taxonomy" id="2320716"/>
    <lineage>
        <taxon>Eukaryota</taxon>
        <taxon>Viridiplantae</taxon>
        <taxon>Streptophyta</taxon>
        <taxon>Embryophyta</taxon>
        <taxon>Tracheophyta</taxon>
        <taxon>Spermatophyta</taxon>
        <taxon>Magnoliopsida</taxon>
        <taxon>Liliopsida</taxon>
        <taxon>Asparagales</taxon>
        <taxon>Orchidaceae</taxon>
        <taxon>Orchidoideae</taxon>
        <taxon>Orchideae</taxon>
        <taxon>Orchidinae</taxon>
        <taxon>Platanthera</taxon>
    </lineage>
</organism>
<dbReference type="SUPFAM" id="SSF51445">
    <property type="entry name" value="(Trans)glycosidases"/>
    <property type="match status" value="1"/>
</dbReference>
<keyword evidence="8" id="KW-0458">Lysosome</keyword>
<dbReference type="InterPro" id="IPR017853">
    <property type="entry name" value="GH"/>
</dbReference>
<comment type="function">
    <text evidence="10">Endoglycosidase which is a cell surface and extracellular matrix-degrading enzyme. Cleaves heparan sulfate proteoglycans (HSPGs) into heparan sulfate side chains and core proteoglycans.</text>
</comment>
<dbReference type="GO" id="GO:0005576">
    <property type="term" value="C:extracellular region"/>
    <property type="evidence" value="ECO:0007669"/>
    <property type="project" value="UniProtKB-SubCell"/>
</dbReference>
<dbReference type="GO" id="GO:0005765">
    <property type="term" value="C:lysosomal membrane"/>
    <property type="evidence" value="ECO:0007669"/>
    <property type="project" value="UniProtKB-SubCell"/>
</dbReference>
<dbReference type="AlphaFoldDB" id="A0AAP0AX90"/>
<comment type="similarity">
    <text evidence="2">Belongs to the glycosyl hydrolase 79 family.</text>
</comment>
<evidence type="ECO:0000256" key="4">
    <source>
        <dbReference type="ARBA" id="ARBA00022729"/>
    </source>
</evidence>
<name>A0AAP0AX90_9ASPA</name>
<dbReference type="PANTHER" id="PTHR14363">
    <property type="entry name" value="HEPARANASE-RELATED"/>
    <property type="match status" value="1"/>
</dbReference>
<evidence type="ECO:0000256" key="3">
    <source>
        <dbReference type="ARBA" id="ARBA00022525"/>
    </source>
</evidence>
<dbReference type="GO" id="GO:0009505">
    <property type="term" value="C:plant-type cell wall"/>
    <property type="evidence" value="ECO:0007669"/>
    <property type="project" value="TreeGrafter"/>
</dbReference>
<sequence length="551" mass="60669">MVFRLVLVLFFCSLPSILSQDNNAVTIIVKGSSTEADTDDTFVCATIDWWPPEKCNYKQCPWGNASVLNLDLNNPRLSKAIQAFSRLRIRVGGSLQDQVLYGVGSLESPCDPFNQISGGLFGFSKGCLGMRRWDELNLLFKNTGAIVTFGLNALYGRHGVRKGVWKGAWNSSNARDFMAYTISKGYPIDSWEFGNELSGRGVVAKVDALQYGKDLVQLKSMMDALYDTSHIKPLIVAPGGFFDDQQWYAQLLEVSGVGVLNAMSHHVYNLGPGNDPRIISKITNPEYLSRFADTFRNVQLTIQRHGPWSSAWVGEAGGAYNSGSSIVSNTFLNSFWYLDQLGMASKYNTKVYCRQSLIGGNYGLLDLETFMPNPDYYSALLWHRLMGKGVLSMDISGSPFLRAYTHCSKQKSGISIVLINLSKSTGFSVTVRNDLNVDLADGSGLRRDNSFSHGLKQTVSWIGKKSSDGSERREEYHLTGKGGREEYHLTGKGGDHLSRTMLLNGTPLELTQSGEIPELAPVFAAVNSPVNVAPLSIAFVVFPKFEARACA</sequence>
<evidence type="ECO:0000313" key="12">
    <source>
        <dbReference type="EMBL" id="KAK8918551.1"/>
    </source>
</evidence>
<evidence type="ECO:0000256" key="11">
    <source>
        <dbReference type="SAM" id="SignalP"/>
    </source>
</evidence>
<dbReference type="InterPro" id="IPR005199">
    <property type="entry name" value="Glyco_hydro_79"/>
</dbReference>
<evidence type="ECO:0000256" key="9">
    <source>
        <dbReference type="ARBA" id="ARBA00023765"/>
    </source>
</evidence>
<dbReference type="Pfam" id="PF03662">
    <property type="entry name" value="Glyco_hydro_79n"/>
    <property type="match status" value="1"/>
</dbReference>
<gene>
    <name evidence="12" type="ORF">KSP39_PZI021580</name>
</gene>
<dbReference type="GO" id="GO:0004566">
    <property type="term" value="F:beta-glucuronidase activity"/>
    <property type="evidence" value="ECO:0007669"/>
    <property type="project" value="TreeGrafter"/>
</dbReference>
<evidence type="ECO:0000256" key="7">
    <source>
        <dbReference type="ARBA" id="ARBA00023180"/>
    </source>
</evidence>
<protein>
    <submittedName>
        <fullName evidence="12">Heparanase-like protein 2</fullName>
    </submittedName>
</protein>
<evidence type="ECO:0000256" key="6">
    <source>
        <dbReference type="ARBA" id="ARBA00023136"/>
    </source>
</evidence>
<keyword evidence="4 11" id="KW-0732">Signal</keyword>
<dbReference type="Proteomes" id="UP001418222">
    <property type="component" value="Unassembled WGS sequence"/>
</dbReference>
<evidence type="ECO:0000256" key="8">
    <source>
        <dbReference type="ARBA" id="ARBA00023228"/>
    </source>
</evidence>
<dbReference type="PANTHER" id="PTHR14363:SF21">
    <property type="entry name" value="HEPARANASE-LIKE PROTEIN 1"/>
    <property type="match status" value="1"/>
</dbReference>
<comment type="caution">
    <text evidence="12">The sequence shown here is derived from an EMBL/GenBank/DDBJ whole genome shotgun (WGS) entry which is preliminary data.</text>
</comment>
<evidence type="ECO:0000256" key="5">
    <source>
        <dbReference type="ARBA" id="ARBA00022801"/>
    </source>
</evidence>
<evidence type="ECO:0000256" key="1">
    <source>
        <dbReference type="ARBA" id="ARBA00004613"/>
    </source>
</evidence>
<evidence type="ECO:0000313" key="13">
    <source>
        <dbReference type="Proteomes" id="UP001418222"/>
    </source>
</evidence>
<evidence type="ECO:0000256" key="10">
    <source>
        <dbReference type="ARBA" id="ARBA00055929"/>
    </source>
</evidence>
<keyword evidence="13" id="KW-1185">Reference proteome</keyword>
<dbReference type="FunFam" id="3.20.20.80:FF:000023">
    <property type="entry name" value="heparanase-like protein 3"/>
    <property type="match status" value="1"/>
</dbReference>
<keyword evidence="7" id="KW-0325">Glycoprotein</keyword>
<feature type="chain" id="PRO_5043016817" evidence="11">
    <location>
        <begin position="20"/>
        <end position="551"/>
    </location>
</feature>
<feature type="signal peptide" evidence="11">
    <location>
        <begin position="1"/>
        <end position="19"/>
    </location>
</feature>
<reference evidence="12 13" key="1">
    <citation type="journal article" date="2022" name="Nat. Plants">
        <title>Genomes of leafy and leafless Platanthera orchids illuminate the evolution of mycoheterotrophy.</title>
        <authorList>
            <person name="Li M.H."/>
            <person name="Liu K.W."/>
            <person name="Li Z."/>
            <person name="Lu H.C."/>
            <person name="Ye Q.L."/>
            <person name="Zhang D."/>
            <person name="Wang J.Y."/>
            <person name="Li Y.F."/>
            <person name="Zhong Z.M."/>
            <person name="Liu X."/>
            <person name="Yu X."/>
            <person name="Liu D.K."/>
            <person name="Tu X.D."/>
            <person name="Liu B."/>
            <person name="Hao Y."/>
            <person name="Liao X.Y."/>
            <person name="Jiang Y.T."/>
            <person name="Sun W.H."/>
            <person name="Chen J."/>
            <person name="Chen Y.Q."/>
            <person name="Ai Y."/>
            <person name="Zhai J.W."/>
            <person name="Wu S.S."/>
            <person name="Zhou Z."/>
            <person name="Hsiao Y.Y."/>
            <person name="Wu W.L."/>
            <person name="Chen Y.Y."/>
            <person name="Lin Y.F."/>
            <person name="Hsu J.L."/>
            <person name="Li C.Y."/>
            <person name="Wang Z.W."/>
            <person name="Zhao X."/>
            <person name="Zhong W.Y."/>
            <person name="Ma X.K."/>
            <person name="Ma L."/>
            <person name="Huang J."/>
            <person name="Chen G.Z."/>
            <person name="Huang M.Z."/>
            <person name="Huang L."/>
            <person name="Peng D.H."/>
            <person name="Luo Y.B."/>
            <person name="Zou S.Q."/>
            <person name="Chen S.P."/>
            <person name="Lan S."/>
            <person name="Tsai W.C."/>
            <person name="Van de Peer Y."/>
            <person name="Liu Z.J."/>
        </authorList>
    </citation>
    <scope>NUCLEOTIDE SEQUENCE [LARGE SCALE GENOMIC DNA]</scope>
    <source>
        <strain evidence="12">Lor287</strain>
    </source>
</reference>
<dbReference type="Gene3D" id="3.20.20.80">
    <property type="entry name" value="Glycosidases"/>
    <property type="match status" value="1"/>
</dbReference>
<keyword evidence="3" id="KW-0964">Secreted</keyword>
<comment type="subcellular location">
    <subcellularLocation>
        <location evidence="9">Lysosome membrane</location>
        <topology evidence="9">Peripheral membrane protein</topology>
    </subcellularLocation>
    <subcellularLocation>
        <location evidence="1">Secreted</location>
    </subcellularLocation>
</comment>
<evidence type="ECO:0000256" key="2">
    <source>
        <dbReference type="ARBA" id="ARBA00009800"/>
    </source>
</evidence>
<dbReference type="EMBL" id="JBBWWQ010000019">
    <property type="protein sequence ID" value="KAK8918551.1"/>
    <property type="molecule type" value="Genomic_DNA"/>
</dbReference>
<proteinExistence type="inferred from homology"/>